<dbReference type="RefSeq" id="WP_303679691.1">
    <property type="nucleotide sequence ID" value="NZ_MNTG01000026.1"/>
</dbReference>
<dbReference type="InterPro" id="IPR045761">
    <property type="entry name" value="ODP_dom"/>
</dbReference>
<sequence length="393" mass="43220">MLPLQIAENIYDVGVQDWAVRDFHGYKTERGATYNSYLIMDEKITLIDTVKAPFTEELLANISKVTPLDTIDYIVINHVEPDHSGAMPALAKACPKAKFYITMQGKNEAIQHYGDIFAFEVVKDGATLNIGKRTLTFASMAMLHWPDSMATYSEYDKILFSNDAFGQHYATSKRFDCEVNQDELFYEAKKYFANILWPYAKLIGNALKKLGGLDIKMIAPSHGVIWTEHIADILRCYSEWGSGVQDGSLVIAYDSMWSGTEKLARAIARGAANAGIVVKVFKMGATPNSTVAAELFTASGFLAGSSTLNCSMLPNMGSLLIYLKGLGAKGKKAAAFGTFGWGGGAQKDMEELLAKSCFDAVEPGFNCKWTPQQPEIEAAEKYGYDFALKLKAE</sequence>
<protein>
    <submittedName>
        <fullName evidence="3">MBL fold metallo-hydrolase</fullName>
    </submittedName>
</protein>
<dbReference type="PROSITE" id="PS50902">
    <property type="entry name" value="FLAVODOXIN_LIKE"/>
    <property type="match status" value="1"/>
</dbReference>
<dbReference type="GO" id="GO:0016787">
    <property type="term" value="F:hydrolase activity"/>
    <property type="evidence" value="ECO:0007669"/>
    <property type="project" value="UniProtKB-KW"/>
</dbReference>
<dbReference type="GO" id="GO:0010181">
    <property type="term" value="F:FMN binding"/>
    <property type="evidence" value="ECO:0007669"/>
    <property type="project" value="InterPro"/>
</dbReference>
<dbReference type="GO" id="GO:0046872">
    <property type="term" value="F:metal ion binding"/>
    <property type="evidence" value="ECO:0007669"/>
    <property type="project" value="InterPro"/>
</dbReference>
<gene>
    <name evidence="3" type="ORF">BHW43_04695</name>
</gene>
<dbReference type="Gene3D" id="3.60.15.10">
    <property type="entry name" value="Ribonuclease Z/Hydroxyacylglutathione hydrolase-like"/>
    <property type="match status" value="1"/>
</dbReference>
<accession>A0A1Q6R6F8</accession>
<dbReference type="AlphaFoldDB" id="A0A1Q6R6F8"/>
<dbReference type="Pfam" id="PF19583">
    <property type="entry name" value="ODP"/>
    <property type="match status" value="1"/>
</dbReference>
<evidence type="ECO:0000313" key="3">
    <source>
        <dbReference type="EMBL" id="OLA37926.1"/>
    </source>
</evidence>
<dbReference type="SMART" id="SM00849">
    <property type="entry name" value="Lactamase_B"/>
    <property type="match status" value="1"/>
</dbReference>
<dbReference type="Pfam" id="PF00258">
    <property type="entry name" value="Flavodoxin_1"/>
    <property type="match status" value="1"/>
</dbReference>
<evidence type="ECO:0000256" key="1">
    <source>
        <dbReference type="ARBA" id="ARBA00007121"/>
    </source>
</evidence>
<dbReference type="InterPro" id="IPR036866">
    <property type="entry name" value="RibonucZ/Hydroxyglut_hydro"/>
</dbReference>
<dbReference type="InterPro" id="IPR016440">
    <property type="entry name" value="Rubredoxin-O_OxRdtase"/>
</dbReference>
<dbReference type="Gene3D" id="3.40.50.360">
    <property type="match status" value="1"/>
</dbReference>
<proteinExistence type="inferred from homology"/>
<dbReference type="SUPFAM" id="SSF56281">
    <property type="entry name" value="Metallo-hydrolase/oxidoreductase"/>
    <property type="match status" value="1"/>
</dbReference>
<organism evidence="3 4">
    <name type="scientific">Phascolarctobacterium succinatutens</name>
    <dbReference type="NCBI Taxonomy" id="626940"/>
    <lineage>
        <taxon>Bacteria</taxon>
        <taxon>Bacillati</taxon>
        <taxon>Bacillota</taxon>
        <taxon>Negativicutes</taxon>
        <taxon>Acidaminococcales</taxon>
        <taxon>Acidaminococcaceae</taxon>
        <taxon>Phascolarctobacterium</taxon>
    </lineage>
</organism>
<dbReference type="InterPro" id="IPR029039">
    <property type="entry name" value="Flavoprotein-like_sf"/>
</dbReference>
<keyword evidence="3" id="KW-0378">Hydrolase</keyword>
<dbReference type="Proteomes" id="UP000186777">
    <property type="component" value="Unassembled WGS sequence"/>
</dbReference>
<dbReference type="InterPro" id="IPR001279">
    <property type="entry name" value="Metallo-B-lactamas"/>
</dbReference>
<name>A0A1Q6R6F8_9FIRM</name>
<dbReference type="STRING" id="626940.BHW43_04695"/>
<comment type="caution">
    <text evidence="3">The sequence shown here is derived from an EMBL/GenBank/DDBJ whole genome shotgun (WGS) entry which is preliminary data.</text>
</comment>
<dbReference type="GO" id="GO:0009055">
    <property type="term" value="F:electron transfer activity"/>
    <property type="evidence" value="ECO:0007669"/>
    <property type="project" value="InterPro"/>
</dbReference>
<dbReference type="CDD" id="cd07709">
    <property type="entry name" value="flavodiiron_proteins_MBL-fold"/>
    <property type="match status" value="1"/>
</dbReference>
<dbReference type="GO" id="GO:0016651">
    <property type="term" value="F:oxidoreductase activity, acting on NAD(P)H"/>
    <property type="evidence" value="ECO:0007669"/>
    <property type="project" value="UniProtKB-ARBA"/>
</dbReference>
<reference evidence="3 4" key="1">
    <citation type="journal article" date="2016" name="Nat. Biotechnol.">
        <title>Measurement of bacterial replication rates in microbial communities.</title>
        <authorList>
            <person name="Brown C.T."/>
            <person name="Olm M.R."/>
            <person name="Thomas B.C."/>
            <person name="Banfield J.F."/>
        </authorList>
    </citation>
    <scope>NUCLEOTIDE SEQUENCE [LARGE SCALE GENOMIC DNA]</scope>
    <source>
        <strain evidence="3">46_33</strain>
    </source>
</reference>
<dbReference type="PIRSF" id="PIRSF005243">
    <property type="entry name" value="ROO"/>
    <property type="match status" value="1"/>
</dbReference>
<dbReference type="SUPFAM" id="SSF52218">
    <property type="entry name" value="Flavoproteins"/>
    <property type="match status" value="1"/>
</dbReference>
<comment type="similarity">
    <text evidence="1">In the N-terminal section; belongs to the zinc metallo-hydrolase group 3 family.</text>
</comment>
<feature type="domain" description="Flavodoxin-like" evidence="2">
    <location>
        <begin position="249"/>
        <end position="387"/>
    </location>
</feature>
<evidence type="ECO:0000259" key="2">
    <source>
        <dbReference type="PROSITE" id="PS50902"/>
    </source>
</evidence>
<dbReference type="InterPro" id="IPR008254">
    <property type="entry name" value="Flavodoxin/NO_synth"/>
</dbReference>
<evidence type="ECO:0000313" key="4">
    <source>
        <dbReference type="Proteomes" id="UP000186777"/>
    </source>
</evidence>
<dbReference type="PANTHER" id="PTHR43717">
    <property type="entry name" value="ANAEROBIC NITRIC OXIDE REDUCTASE FLAVORUBREDOXIN"/>
    <property type="match status" value="1"/>
</dbReference>
<dbReference type="PANTHER" id="PTHR43717:SF1">
    <property type="entry name" value="ANAEROBIC NITRIC OXIDE REDUCTASE FLAVORUBREDOXIN"/>
    <property type="match status" value="1"/>
</dbReference>
<dbReference type="EMBL" id="MNTG01000026">
    <property type="protein sequence ID" value="OLA37926.1"/>
    <property type="molecule type" value="Genomic_DNA"/>
</dbReference>